<keyword evidence="8" id="KW-1185">Reference proteome</keyword>
<keyword evidence="2 4" id="KW-0863">Zinc-finger</keyword>
<dbReference type="Proteomes" id="UP000789901">
    <property type="component" value="Unassembled WGS sequence"/>
</dbReference>
<sequence length="493" mass="55954">MSEIPDAKNIPKLNPCHICERDILTHPPQAFTILACDHILHRTCLEKHIIRAESRSPKCPVCPTYIEIIREELAHASGEFHLVRKDHDSVKKASQVSTDTIENDDNDLEYMRELGLAVDDSSLAGQEKQTDKPSMQDQATNSIAIEDSSTTQEDPENRTNEMKQSSPKISREQDKLQGLFQELSIPIKGEPTNTNNEEDESSGLKDSSYEILKKQEIPGSVFSDFTEDEFRSMGLPFGPAKILADFTKKIRAQKLKTYSSYKTGKNFKNVLKEFGIVGTSIGDIPQFTPELYKISEDDENLNLCMTLIKTKLPILGTLLANDNERERCEYVESILDSAIHIVKRITGKQVTRHPQMEVTGEDNTGIVDYAIKYQELICITEGKFWNITEGFMQNLLQLQSASQVNKRIIGNVFREKDYIYGIVTTAEVWYFLKYTNEGIVCTSKNPLKVEFNESALEILNEERNLRNNLKRIIEIITGLLIDKLGDTEPPVKK</sequence>
<feature type="region of interest" description="Disordered" evidence="5">
    <location>
        <begin position="184"/>
        <end position="207"/>
    </location>
</feature>
<protein>
    <submittedName>
        <fullName evidence="7">9662_t:CDS:1</fullName>
    </submittedName>
</protein>
<keyword evidence="3" id="KW-0862">Zinc</keyword>
<keyword evidence="1" id="KW-0479">Metal-binding</keyword>
<organism evidence="7 8">
    <name type="scientific">Gigaspora margarita</name>
    <dbReference type="NCBI Taxonomy" id="4874"/>
    <lineage>
        <taxon>Eukaryota</taxon>
        <taxon>Fungi</taxon>
        <taxon>Fungi incertae sedis</taxon>
        <taxon>Mucoromycota</taxon>
        <taxon>Glomeromycotina</taxon>
        <taxon>Glomeromycetes</taxon>
        <taxon>Diversisporales</taxon>
        <taxon>Gigasporaceae</taxon>
        <taxon>Gigaspora</taxon>
    </lineage>
</organism>
<reference evidence="7 8" key="1">
    <citation type="submission" date="2021-06" db="EMBL/GenBank/DDBJ databases">
        <authorList>
            <person name="Kallberg Y."/>
            <person name="Tangrot J."/>
            <person name="Rosling A."/>
        </authorList>
    </citation>
    <scope>NUCLEOTIDE SEQUENCE [LARGE SCALE GENOMIC DNA]</scope>
    <source>
        <strain evidence="7 8">120-4 pot B 10/14</strain>
    </source>
</reference>
<dbReference type="InterPro" id="IPR013761">
    <property type="entry name" value="SAM/pointed_sf"/>
</dbReference>
<comment type="caution">
    <text evidence="7">The sequence shown here is derived from an EMBL/GenBank/DDBJ whole genome shotgun (WGS) entry which is preliminary data.</text>
</comment>
<feature type="domain" description="RING-type" evidence="6">
    <location>
        <begin position="16"/>
        <end position="62"/>
    </location>
</feature>
<evidence type="ECO:0000256" key="1">
    <source>
        <dbReference type="ARBA" id="ARBA00022723"/>
    </source>
</evidence>
<dbReference type="InterPro" id="IPR001841">
    <property type="entry name" value="Znf_RING"/>
</dbReference>
<evidence type="ECO:0000259" key="6">
    <source>
        <dbReference type="PROSITE" id="PS50089"/>
    </source>
</evidence>
<evidence type="ECO:0000256" key="3">
    <source>
        <dbReference type="ARBA" id="ARBA00022833"/>
    </source>
</evidence>
<dbReference type="Pfam" id="PF00097">
    <property type="entry name" value="zf-C3HC4"/>
    <property type="match status" value="1"/>
</dbReference>
<accession>A0ABN7WEC3</accession>
<feature type="region of interest" description="Disordered" evidence="5">
    <location>
        <begin position="120"/>
        <end position="171"/>
    </location>
</feature>
<gene>
    <name evidence="7" type="ORF">GMARGA_LOCUS29210</name>
</gene>
<name>A0ABN7WEC3_GIGMA</name>
<dbReference type="Gene3D" id="3.30.40.10">
    <property type="entry name" value="Zinc/RING finger domain, C3HC4 (zinc finger)"/>
    <property type="match status" value="1"/>
</dbReference>
<feature type="region of interest" description="Disordered" evidence="5">
    <location>
        <begin position="86"/>
        <end position="106"/>
    </location>
</feature>
<dbReference type="Gene3D" id="1.10.150.50">
    <property type="entry name" value="Transcription Factor, Ets-1"/>
    <property type="match status" value="1"/>
</dbReference>
<dbReference type="InterPro" id="IPR018957">
    <property type="entry name" value="Znf_C3HC4_RING-type"/>
</dbReference>
<dbReference type="InterPro" id="IPR013083">
    <property type="entry name" value="Znf_RING/FYVE/PHD"/>
</dbReference>
<evidence type="ECO:0000256" key="2">
    <source>
        <dbReference type="ARBA" id="ARBA00022771"/>
    </source>
</evidence>
<dbReference type="SUPFAM" id="SSF57850">
    <property type="entry name" value="RING/U-box"/>
    <property type="match status" value="1"/>
</dbReference>
<feature type="compositionally biased region" description="Polar residues" evidence="5">
    <location>
        <begin position="132"/>
        <end position="152"/>
    </location>
</feature>
<dbReference type="EMBL" id="CAJVQB010038857">
    <property type="protein sequence ID" value="CAG8826741.1"/>
    <property type="molecule type" value="Genomic_DNA"/>
</dbReference>
<dbReference type="PROSITE" id="PS50089">
    <property type="entry name" value="ZF_RING_2"/>
    <property type="match status" value="1"/>
</dbReference>
<evidence type="ECO:0000313" key="7">
    <source>
        <dbReference type="EMBL" id="CAG8826741.1"/>
    </source>
</evidence>
<evidence type="ECO:0000256" key="4">
    <source>
        <dbReference type="PROSITE-ProRule" id="PRU00175"/>
    </source>
</evidence>
<evidence type="ECO:0000256" key="5">
    <source>
        <dbReference type="SAM" id="MobiDB-lite"/>
    </source>
</evidence>
<evidence type="ECO:0000313" key="8">
    <source>
        <dbReference type="Proteomes" id="UP000789901"/>
    </source>
</evidence>
<feature type="non-terminal residue" evidence="7">
    <location>
        <position position="493"/>
    </location>
</feature>
<proteinExistence type="predicted"/>